<name>A0A1Y0IPJ1_9BACL</name>
<feature type="chain" id="PRO_5012847087" evidence="1">
    <location>
        <begin position="27"/>
        <end position="128"/>
    </location>
</feature>
<keyword evidence="1" id="KW-0732">Signal</keyword>
<evidence type="ECO:0000313" key="3">
    <source>
        <dbReference type="Proteomes" id="UP000195437"/>
    </source>
</evidence>
<dbReference type="RefSeq" id="WP_087456656.1">
    <property type="nucleotide sequence ID" value="NZ_CP021434.1"/>
</dbReference>
<dbReference type="KEGG" id="tum:CBW65_09915"/>
<feature type="signal peptide" evidence="1">
    <location>
        <begin position="1"/>
        <end position="26"/>
    </location>
</feature>
<dbReference type="Proteomes" id="UP000195437">
    <property type="component" value="Chromosome"/>
</dbReference>
<evidence type="ECO:0000313" key="2">
    <source>
        <dbReference type="EMBL" id="ARU61273.1"/>
    </source>
</evidence>
<proteinExistence type="predicted"/>
<dbReference type="AlphaFoldDB" id="A0A1Y0IPJ1"/>
<gene>
    <name evidence="2" type="ORF">CBW65_09915</name>
</gene>
<sequence>MVKLKSKAAIFAISAMVAMVPFTALASSYNIWYEFDTTLTGQTRYYDGQNISLSLNSSTPISGITTFNVMLYREVNWGVDVVVGSGTAQRNGVTSLKFPNVGPENYYTYFSKAYDTDTVTGTGIFSNY</sequence>
<organism evidence="2 3">
    <name type="scientific">Tumebacillus avium</name>
    <dbReference type="NCBI Taxonomy" id="1903704"/>
    <lineage>
        <taxon>Bacteria</taxon>
        <taxon>Bacillati</taxon>
        <taxon>Bacillota</taxon>
        <taxon>Bacilli</taxon>
        <taxon>Bacillales</taxon>
        <taxon>Alicyclobacillaceae</taxon>
        <taxon>Tumebacillus</taxon>
    </lineage>
</organism>
<accession>A0A1Y0IPJ1</accession>
<reference evidence="3" key="1">
    <citation type="submission" date="2017-05" db="EMBL/GenBank/DDBJ databases">
        <authorList>
            <person name="Sung H."/>
        </authorList>
    </citation>
    <scope>NUCLEOTIDE SEQUENCE [LARGE SCALE GENOMIC DNA]</scope>
    <source>
        <strain evidence="3">AR23208</strain>
    </source>
</reference>
<evidence type="ECO:0000256" key="1">
    <source>
        <dbReference type="SAM" id="SignalP"/>
    </source>
</evidence>
<dbReference type="EMBL" id="CP021434">
    <property type="protein sequence ID" value="ARU61273.1"/>
    <property type="molecule type" value="Genomic_DNA"/>
</dbReference>
<keyword evidence="3" id="KW-1185">Reference proteome</keyword>
<protein>
    <submittedName>
        <fullName evidence="2">Uncharacterized protein</fullName>
    </submittedName>
</protein>
<dbReference type="OrthoDB" id="9994994at2"/>